<reference evidence="2 3" key="1">
    <citation type="submission" date="2023-10" db="EMBL/GenBank/DDBJ databases">
        <authorList>
            <person name="Maclean D."/>
            <person name="Macfadyen A."/>
        </authorList>
    </citation>
    <scope>NUCLEOTIDE SEQUENCE [LARGE SCALE GENOMIC DNA]</scope>
</reference>
<dbReference type="SUPFAM" id="SSF51735">
    <property type="entry name" value="NAD(P)-binding Rossmann-fold domains"/>
    <property type="match status" value="1"/>
</dbReference>
<gene>
    <name evidence="2" type="ORF">CVIRNUC_008559</name>
</gene>
<feature type="domain" description="PRISE-like Rossmann-fold" evidence="1">
    <location>
        <begin position="73"/>
        <end position="361"/>
    </location>
</feature>
<evidence type="ECO:0000259" key="1">
    <source>
        <dbReference type="Pfam" id="PF22917"/>
    </source>
</evidence>
<evidence type="ECO:0000313" key="2">
    <source>
        <dbReference type="EMBL" id="CAK0785352.1"/>
    </source>
</evidence>
<dbReference type="Gene3D" id="3.40.50.720">
    <property type="entry name" value="NAD(P)-binding Rossmann-like Domain"/>
    <property type="match status" value="1"/>
</dbReference>
<proteinExistence type="predicted"/>
<dbReference type="InterPro" id="IPR055222">
    <property type="entry name" value="PRISE-like_Rossmann-fold"/>
</dbReference>
<dbReference type="Proteomes" id="UP001314263">
    <property type="component" value="Unassembled WGS sequence"/>
</dbReference>
<name>A0AAV1IGL8_9CHLO</name>
<dbReference type="InterPro" id="IPR036291">
    <property type="entry name" value="NAD(P)-bd_dom_sf"/>
</dbReference>
<keyword evidence="3" id="KW-1185">Reference proteome</keyword>
<dbReference type="CDD" id="cd08948">
    <property type="entry name" value="5beta-POR_like_SDR_a"/>
    <property type="match status" value="1"/>
</dbReference>
<protein>
    <recommendedName>
        <fullName evidence="1">PRISE-like Rossmann-fold domain-containing protein</fullName>
    </recommendedName>
</protein>
<dbReference type="AlphaFoldDB" id="A0AAV1IGL8"/>
<dbReference type="GO" id="GO:0016627">
    <property type="term" value="F:oxidoreductase activity, acting on the CH-CH group of donors"/>
    <property type="evidence" value="ECO:0007669"/>
    <property type="project" value="UniProtKB-ARBA"/>
</dbReference>
<organism evidence="2 3">
    <name type="scientific">Coccomyxa viridis</name>
    <dbReference type="NCBI Taxonomy" id="1274662"/>
    <lineage>
        <taxon>Eukaryota</taxon>
        <taxon>Viridiplantae</taxon>
        <taxon>Chlorophyta</taxon>
        <taxon>core chlorophytes</taxon>
        <taxon>Trebouxiophyceae</taxon>
        <taxon>Trebouxiophyceae incertae sedis</taxon>
        <taxon>Coccomyxaceae</taxon>
        <taxon>Coccomyxa</taxon>
    </lineage>
</organism>
<dbReference type="EMBL" id="CAUYUE010000012">
    <property type="protein sequence ID" value="CAK0785352.1"/>
    <property type="molecule type" value="Genomic_DNA"/>
</dbReference>
<dbReference type="PANTHER" id="PTHR32487">
    <property type="entry name" value="3-OXO-DELTA(4,5)-STEROID 5-BETA-REDUCTASE"/>
    <property type="match status" value="1"/>
</dbReference>
<accession>A0AAV1IGL8</accession>
<sequence>MTPSSKVALVTGASGIQGLSLLKKLVDMDEWSHIRAVARSELPVSSSKITQINLDLNDKDALSKGLREQGGPSVTHVFHLAFQGDTSNTDKTTFIWMANIVEALEKLGAPLEHVYFTQGGKYYGVHLGLWDQITVPWKDEPLKSGRHLPPNFYYDQEDWAIERVEKGAKWTWSATRPSAIIGYSLGYMNALHFIATYGTLCKELGAPLRYPGSPDSFHVLNECVDVDLLTKCMLWLADTPSAHNSSYNVCNGDLFRWSQLWPALAEWFGIETAPPQKIPLASFMPKHEKTWKQIREKYALKDIPYDKLAQAEFAEMLVNIPQDAFTDVTKLRKAGFDGQKLWTRDVYVKWLNELAKQKIIPDYPALRKEADT</sequence>
<dbReference type="Pfam" id="PF22917">
    <property type="entry name" value="PRISE"/>
    <property type="match status" value="1"/>
</dbReference>
<evidence type="ECO:0000313" key="3">
    <source>
        <dbReference type="Proteomes" id="UP001314263"/>
    </source>
</evidence>
<comment type="caution">
    <text evidence="2">The sequence shown here is derived from an EMBL/GenBank/DDBJ whole genome shotgun (WGS) entry which is preliminary data.</text>
</comment>
<dbReference type="PANTHER" id="PTHR32487:SF0">
    <property type="entry name" value="3-OXO-DELTA(4,5)-STEROID 5-BETA-REDUCTASE"/>
    <property type="match status" value="1"/>
</dbReference>